<dbReference type="PANTHER" id="PTHR10309">
    <property type="entry name" value="MANNOSE-6-PHOSPHATE ISOMERASE"/>
    <property type="match status" value="1"/>
</dbReference>
<feature type="binding site" evidence="8">
    <location>
        <position position="118"/>
    </location>
    <ligand>
        <name>Zn(2+)</name>
        <dbReference type="ChEBI" id="CHEBI:29105"/>
    </ligand>
</feature>
<keyword evidence="4 8" id="KW-0479">Metal-binding</keyword>
<proteinExistence type="inferred from homology"/>
<evidence type="ECO:0000313" key="11">
    <source>
        <dbReference type="Proteomes" id="UP000267128"/>
    </source>
</evidence>
<keyword evidence="6 10" id="KW-0413">Isomerase</keyword>
<evidence type="ECO:0000256" key="5">
    <source>
        <dbReference type="ARBA" id="ARBA00022833"/>
    </source>
</evidence>
<evidence type="ECO:0000256" key="3">
    <source>
        <dbReference type="ARBA" id="ARBA00011956"/>
    </source>
</evidence>
<evidence type="ECO:0000256" key="2">
    <source>
        <dbReference type="ARBA" id="ARBA00010772"/>
    </source>
</evidence>
<name>A0A3N0CRM5_9ACTN</name>
<evidence type="ECO:0000313" key="10">
    <source>
        <dbReference type="EMBL" id="RNL66095.1"/>
    </source>
</evidence>
<dbReference type="EMBL" id="RJSE01000001">
    <property type="protein sequence ID" value="RNL66095.1"/>
    <property type="molecule type" value="Genomic_DNA"/>
</dbReference>
<dbReference type="Gene3D" id="2.60.120.10">
    <property type="entry name" value="Jelly Rolls"/>
    <property type="match status" value="2"/>
</dbReference>
<dbReference type="Pfam" id="PF20511">
    <property type="entry name" value="PMI_typeI_cat"/>
    <property type="match status" value="1"/>
</dbReference>
<comment type="cofactor">
    <cofactor evidence="8">
        <name>Zn(2+)</name>
        <dbReference type="ChEBI" id="CHEBI:29105"/>
    </cofactor>
    <text evidence="8">Binds 1 zinc ion per subunit.</text>
</comment>
<evidence type="ECO:0000256" key="7">
    <source>
        <dbReference type="PIRSR" id="PIRSR001480-1"/>
    </source>
</evidence>
<dbReference type="GO" id="GO:0008270">
    <property type="term" value="F:zinc ion binding"/>
    <property type="evidence" value="ECO:0007669"/>
    <property type="project" value="InterPro"/>
</dbReference>
<dbReference type="InterPro" id="IPR046457">
    <property type="entry name" value="PMI_typeI_cat"/>
</dbReference>
<dbReference type="OrthoDB" id="9792649at2"/>
<feature type="active site" evidence="7">
    <location>
        <position position="264"/>
    </location>
</feature>
<evidence type="ECO:0000256" key="1">
    <source>
        <dbReference type="ARBA" id="ARBA00000757"/>
    </source>
</evidence>
<dbReference type="EC" id="5.3.1.8" evidence="3"/>
<dbReference type="SUPFAM" id="SSF51182">
    <property type="entry name" value="RmlC-like cupins"/>
    <property type="match status" value="1"/>
</dbReference>
<keyword evidence="5 8" id="KW-0862">Zinc</keyword>
<protein>
    <recommendedName>
        <fullName evidence="3">mannose-6-phosphate isomerase</fullName>
        <ecNumber evidence="3">5.3.1.8</ecNumber>
    </recommendedName>
</protein>
<accession>A0A3N0CRM5</accession>
<dbReference type="GO" id="GO:0005975">
    <property type="term" value="P:carbohydrate metabolic process"/>
    <property type="evidence" value="ECO:0007669"/>
    <property type="project" value="InterPro"/>
</dbReference>
<feature type="binding site" evidence="8">
    <location>
        <position position="81"/>
    </location>
    <ligand>
        <name>Zn(2+)</name>
        <dbReference type="ChEBI" id="CHEBI:29105"/>
    </ligand>
</feature>
<dbReference type="Proteomes" id="UP000267128">
    <property type="component" value="Unassembled WGS sequence"/>
</dbReference>
<comment type="catalytic activity">
    <reaction evidence="1">
        <text>D-mannose 6-phosphate = D-fructose 6-phosphate</text>
        <dbReference type="Rhea" id="RHEA:12356"/>
        <dbReference type="ChEBI" id="CHEBI:58735"/>
        <dbReference type="ChEBI" id="CHEBI:61527"/>
        <dbReference type="EC" id="5.3.1.8"/>
    </reaction>
</comment>
<dbReference type="PANTHER" id="PTHR10309:SF0">
    <property type="entry name" value="MANNOSE-6-PHOSPHATE ISOMERASE"/>
    <property type="match status" value="1"/>
</dbReference>
<dbReference type="PRINTS" id="PR00714">
    <property type="entry name" value="MAN6PISMRASE"/>
</dbReference>
<gene>
    <name evidence="10" type="primary">manA</name>
    <name evidence="10" type="ORF">EFK50_00210</name>
</gene>
<reference evidence="10 11" key="1">
    <citation type="submission" date="2018-11" db="EMBL/GenBank/DDBJ databases">
        <authorList>
            <person name="Li F."/>
        </authorList>
    </citation>
    <scope>NUCLEOTIDE SEQUENCE [LARGE SCALE GENOMIC DNA]</scope>
    <source>
        <strain evidence="10 11">Gsoil 097</strain>
    </source>
</reference>
<evidence type="ECO:0000256" key="4">
    <source>
        <dbReference type="ARBA" id="ARBA00022723"/>
    </source>
</evidence>
<dbReference type="GO" id="GO:0009298">
    <property type="term" value="P:GDP-mannose biosynthetic process"/>
    <property type="evidence" value="ECO:0007669"/>
    <property type="project" value="InterPro"/>
</dbReference>
<dbReference type="GO" id="GO:0005829">
    <property type="term" value="C:cytosol"/>
    <property type="evidence" value="ECO:0007669"/>
    <property type="project" value="TreeGrafter"/>
</dbReference>
<dbReference type="AlphaFoldDB" id="A0A3N0CRM5"/>
<dbReference type="InterPro" id="IPR011051">
    <property type="entry name" value="RmlC_Cupin_sf"/>
</dbReference>
<dbReference type="PIRSF" id="PIRSF001480">
    <property type="entry name" value="Mannose-6-phosphate_isomerase"/>
    <property type="match status" value="1"/>
</dbReference>
<dbReference type="InterPro" id="IPR014710">
    <property type="entry name" value="RmlC-like_jellyroll"/>
</dbReference>
<organism evidence="10 11">
    <name type="scientific">Nocardioides marmoriginsengisoli</name>
    <dbReference type="NCBI Taxonomy" id="661483"/>
    <lineage>
        <taxon>Bacteria</taxon>
        <taxon>Bacillati</taxon>
        <taxon>Actinomycetota</taxon>
        <taxon>Actinomycetes</taxon>
        <taxon>Propionibacteriales</taxon>
        <taxon>Nocardioidaceae</taxon>
        <taxon>Nocardioides</taxon>
    </lineage>
</organism>
<dbReference type="PROSITE" id="PS00965">
    <property type="entry name" value="PMI_I_1"/>
    <property type="match status" value="1"/>
</dbReference>
<feature type="binding site" evidence="8">
    <location>
        <position position="83"/>
    </location>
    <ligand>
        <name>Zn(2+)</name>
        <dbReference type="ChEBI" id="CHEBI:29105"/>
    </ligand>
</feature>
<comment type="caution">
    <text evidence="10">The sequence shown here is derived from an EMBL/GenBank/DDBJ whole genome shotgun (WGS) entry which is preliminary data.</text>
</comment>
<dbReference type="RefSeq" id="WP_123225540.1">
    <property type="nucleotide sequence ID" value="NZ_RJSE01000001.1"/>
</dbReference>
<dbReference type="Gene3D" id="1.10.441.10">
    <property type="entry name" value="Phosphomannose Isomerase, domain 2"/>
    <property type="match status" value="1"/>
</dbReference>
<dbReference type="GO" id="GO:0004476">
    <property type="term" value="F:mannose-6-phosphate isomerase activity"/>
    <property type="evidence" value="ECO:0007669"/>
    <property type="project" value="UniProtKB-EC"/>
</dbReference>
<sequence length="396" mass="42730">MHRLRNGVKHYDWGSRDAIPQFLGDQAGDEQPIAEVWIGTHPLSPSVVVEDDGAERPLAEVAGDLPFMVKLLAADRPLSLQVHPARSLAERGFAREEEGGVPLDAPHRVYKDPNHKPEMVYALTTFDSLIGFRPSAEILRVLGPLDTPLTQSLSEELRADPGFGTIVQLIERLLADGVDKSEVHRIVEACRTLSGLSMDIKRAYQTAVEIAEYFPDDIGVVISLMLNRMTLQPGEAAYLETGVIHAHLKGLCLEVMASSDNVLRAGLTTKHIDTAGLVECLESGMARVSRVTPDFLDYDTEVFSPAGGGFALAVTQISAAAPEGVELVRSDGSVLICTGGEVVVTTENGEKITLARGESLYLAPDDRSATVHGLGEVAQAYVPPNRALRSRLVDVV</sequence>
<dbReference type="NCBIfam" id="TIGR00218">
    <property type="entry name" value="manA"/>
    <property type="match status" value="1"/>
</dbReference>
<feature type="domain" description="Phosphomannose isomerase type I catalytic" evidence="9">
    <location>
        <begin position="1"/>
        <end position="134"/>
    </location>
</feature>
<dbReference type="InterPro" id="IPR018050">
    <property type="entry name" value="Pmannose_isomerase-type1_CS"/>
</dbReference>
<dbReference type="InterPro" id="IPR016305">
    <property type="entry name" value="Mannose-6-P_Isomerase"/>
</dbReference>
<evidence type="ECO:0000256" key="8">
    <source>
        <dbReference type="PIRSR" id="PIRSR001480-2"/>
    </source>
</evidence>
<feature type="binding site" evidence="8">
    <location>
        <position position="245"/>
    </location>
    <ligand>
        <name>Zn(2+)</name>
        <dbReference type="ChEBI" id="CHEBI:29105"/>
    </ligand>
</feature>
<dbReference type="InterPro" id="IPR001250">
    <property type="entry name" value="Man6P_Isoase-1"/>
</dbReference>
<comment type="similarity">
    <text evidence="2">Belongs to the mannose-6-phosphate isomerase type 1 family.</text>
</comment>
<keyword evidence="11" id="KW-1185">Reference proteome</keyword>
<dbReference type="CDD" id="cd07011">
    <property type="entry name" value="cupin_PMI_type_I_N"/>
    <property type="match status" value="1"/>
</dbReference>
<evidence type="ECO:0000259" key="9">
    <source>
        <dbReference type="Pfam" id="PF20511"/>
    </source>
</evidence>
<evidence type="ECO:0000256" key="6">
    <source>
        <dbReference type="ARBA" id="ARBA00023235"/>
    </source>
</evidence>